<dbReference type="AlphaFoldDB" id="A0A1Z4GGT4"/>
<gene>
    <name evidence="2" type="ORF">NIES21_25540</name>
</gene>
<keyword evidence="3" id="KW-1185">Reference proteome</keyword>
<proteinExistence type="predicted"/>
<feature type="signal peptide" evidence="1">
    <location>
        <begin position="1"/>
        <end position="17"/>
    </location>
</feature>
<evidence type="ECO:0000256" key="1">
    <source>
        <dbReference type="SAM" id="SignalP"/>
    </source>
</evidence>
<sequence length="169" mass="18115">MNRLLFLSTFLSVFLLAHPKTFGQLGLPGNTLTLDKIEVTDIFSAGSNQVNDGIINKSSISPSLTAPLLTTTVNRTVSNIWRLELDANQDENQISVSYGLNSDQGTTNSLSKGGISEQIKVSITPINPTIDPNSAKRILQGGAIFNLDFSDIKIPGVYSGTLTITFTGI</sequence>
<accession>A0A1Z4GGT4</accession>
<dbReference type="OrthoDB" id="516090at2"/>
<evidence type="ECO:0000313" key="3">
    <source>
        <dbReference type="Proteomes" id="UP000218287"/>
    </source>
</evidence>
<keyword evidence="1" id="KW-0732">Signal</keyword>
<dbReference type="Proteomes" id="UP000218287">
    <property type="component" value="Chromosome"/>
</dbReference>
<organism evidence="2 3">
    <name type="scientific">Anabaenopsis circularis NIES-21</name>
    <dbReference type="NCBI Taxonomy" id="1085406"/>
    <lineage>
        <taxon>Bacteria</taxon>
        <taxon>Bacillati</taxon>
        <taxon>Cyanobacteriota</taxon>
        <taxon>Cyanophyceae</taxon>
        <taxon>Nostocales</taxon>
        <taxon>Nodulariaceae</taxon>
        <taxon>Anabaenopsis</taxon>
    </lineage>
</organism>
<dbReference type="EMBL" id="AP018174">
    <property type="protein sequence ID" value="BAY16723.1"/>
    <property type="molecule type" value="Genomic_DNA"/>
</dbReference>
<reference evidence="2 3" key="1">
    <citation type="submission" date="2017-06" db="EMBL/GenBank/DDBJ databases">
        <title>Genome sequencing of cyanobaciteial culture collection at National Institute for Environmental Studies (NIES).</title>
        <authorList>
            <person name="Hirose Y."/>
            <person name="Shimura Y."/>
            <person name="Fujisawa T."/>
            <person name="Nakamura Y."/>
            <person name="Kawachi M."/>
        </authorList>
    </citation>
    <scope>NUCLEOTIDE SEQUENCE [LARGE SCALE GENOMIC DNA]</scope>
    <source>
        <strain evidence="2 3">NIES-21</strain>
    </source>
</reference>
<protein>
    <submittedName>
        <fullName evidence="2">Uncharacterized protein</fullName>
    </submittedName>
</protein>
<name>A0A1Z4GGT4_9CYAN</name>
<feature type="chain" id="PRO_5012735147" evidence="1">
    <location>
        <begin position="18"/>
        <end position="169"/>
    </location>
</feature>
<evidence type="ECO:0000313" key="2">
    <source>
        <dbReference type="EMBL" id="BAY16723.1"/>
    </source>
</evidence>